<gene>
    <name evidence="2" type="ORF">NEOLI_004337</name>
</gene>
<organism evidence="2 3">
    <name type="scientific">Neolecta irregularis (strain DAH-3)</name>
    <dbReference type="NCBI Taxonomy" id="1198029"/>
    <lineage>
        <taxon>Eukaryota</taxon>
        <taxon>Fungi</taxon>
        <taxon>Dikarya</taxon>
        <taxon>Ascomycota</taxon>
        <taxon>Taphrinomycotina</taxon>
        <taxon>Neolectales</taxon>
        <taxon>Neolectaceae</taxon>
        <taxon>Neolecta</taxon>
    </lineage>
</organism>
<dbReference type="EMBL" id="LXFE01001367">
    <property type="protein sequence ID" value="OLL23697.1"/>
    <property type="molecule type" value="Genomic_DNA"/>
</dbReference>
<protein>
    <submittedName>
        <fullName evidence="2">Uncharacterized protein</fullName>
    </submittedName>
</protein>
<proteinExistence type="predicted"/>
<reference evidence="2 3" key="1">
    <citation type="submission" date="2016-04" db="EMBL/GenBank/DDBJ databases">
        <title>Evolutionary innovation and constraint leading to complex multicellularity in the Ascomycota.</title>
        <authorList>
            <person name="Cisse O."/>
            <person name="Nguyen A."/>
            <person name="Hewitt D.A."/>
            <person name="Jedd G."/>
            <person name="Stajich J.E."/>
        </authorList>
    </citation>
    <scope>NUCLEOTIDE SEQUENCE [LARGE SCALE GENOMIC DNA]</scope>
    <source>
        <strain evidence="2 3">DAH-3</strain>
    </source>
</reference>
<evidence type="ECO:0000313" key="3">
    <source>
        <dbReference type="Proteomes" id="UP000186594"/>
    </source>
</evidence>
<feature type="signal peptide" evidence="1">
    <location>
        <begin position="1"/>
        <end position="17"/>
    </location>
</feature>
<feature type="chain" id="PRO_5013205403" evidence="1">
    <location>
        <begin position="18"/>
        <end position="144"/>
    </location>
</feature>
<name>A0A1U7LM21_NEOID</name>
<evidence type="ECO:0000256" key="1">
    <source>
        <dbReference type="SAM" id="SignalP"/>
    </source>
</evidence>
<evidence type="ECO:0000313" key="2">
    <source>
        <dbReference type="EMBL" id="OLL23697.1"/>
    </source>
</evidence>
<keyword evidence="3" id="KW-1185">Reference proteome</keyword>
<dbReference type="AlphaFoldDB" id="A0A1U7LM21"/>
<comment type="caution">
    <text evidence="2">The sequence shown here is derived from an EMBL/GenBank/DDBJ whole genome shotgun (WGS) entry which is preliminary data.</text>
</comment>
<dbReference type="Proteomes" id="UP000186594">
    <property type="component" value="Unassembled WGS sequence"/>
</dbReference>
<keyword evidence="1" id="KW-0732">Signal</keyword>
<accession>A0A1U7LM21</accession>
<sequence>MHIILLVSFFLLASCDSLYRIIGISQNDVLYYPYGHTAHPSFIFASQEKFLEAKYFLVDEYTIDDGHIYSSYAEYTLSNAGWITTRGGKDARFEIVGGKLVVNGLTWLLCDPDEGWDEGVKFWGWTDSDIPPSCEKVDIIAIHT</sequence>